<evidence type="ECO:0000313" key="1">
    <source>
        <dbReference type="EMBL" id="KDN50828.1"/>
    </source>
</evidence>
<dbReference type="EMBL" id="JMSN01000018">
    <property type="protein sequence ID" value="KDN50828.1"/>
    <property type="molecule type" value="Genomic_DNA"/>
</dbReference>
<keyword evidence="2" id="KW-1185">Reference proteome</keyword>
<dbReference type="HOGENOM" id="CLU_1972002_0_0_1"/>
<dbReference type="GeneID" id="25267648"/>
<dbReference type="Proteomes" id="UP000027361">
    <property type="component" value="Unassembled WGS sequence"/>
</dbReference>
<evidence type="ECO:0000313" key="2">
    <source>
        <dbReference type="Proteomes" id="UP000027361"/>
    </source>
</evidence>
<organism evidence="1 2">
    <name type="scientific">Tilletiaria anomala (strain ATCC 24038 / CBS 436.72 / UBC 951)</name>
    <dbReference type="NCBI Taxonomy" id="1037660"/>
    <lineage>
        <taxon>Eukaryota</taxon>
        <taxon>Fungi</taxon>
        <taxon>Dikarya</taxon>
        <taxon>Basidiomycota</taxon>
        <taxon>Ustilaginomycotina</taxon>
        <taxon>Exobasidiomycetes</taxon>
        <taxon>Georgefischeriales</taxon>
        <taxon>Tilletiariaceae</taxon>
        <taxon>Tilletiaria</taxon>
    </lineage>
</organism>
<gene>
    <name evidence="1" type="ORF">K437DRAFT_60246</name>
</gene>
<sequence>MHFDPLFAFAFPETQSRWQATWGRAMYPRSHGCVEHLFDRAMTTRVSSDRVLLYSTRNLPVGNEIDRTLIARSSLSLSYIKETLLVEMEEESMMCASTRHELHISAVTLILLFGETPLDSRRFVAGG</sequence>
<comment type="caution">
    <text evidence="1">The sequence shown here is derived from an EMBL/GenBank/DDBJ whole genome shotgun (WGS) entry which is preliminary data.</text>
</comment>
<proteinExistence type="predicted"/>
<dbReference type="RefSeq" id="XP_013244580.1">
    <property type="nucleotide sequence ID" value="XM_013389126.1"/>
</dbReference>
<accession>A0A066WE94</accession>
<dbReference type="InParanoid" id="A0A066WE94"/>
<protein>
    <submittedName>
        <fullName evidence="1">Uncharacterized protein</fullName>
    </submittedName>
</protein>
<dbReference type="AlphaFoldDB" id="A0A066WE94"/>
<name>A0A066WE94_TILAU</name>
<reference evidence="1 2" key="1">
    <citation type="submission" date="2014-05" db="EMBL/GenBank/DDBJ databases">
        <title>Draft genome sequence of a rare smut relative, Tilletiaria anomala UBC 951.</title>
        <authorList>
            <consortium name="DOE Joint Genome Institute"/>
            <person name="Toome M."/>
            <person name="Kuo A."/>
            <person name="Henrissat B."/>
            <person name="Lipzen A."/>
            <person name="Tritt A."/>
            <person name="Yoshinaga Y."/>
            <person name="Zane M."/>
            <person name="Barry K."/>
            <person name="Grigoriev I.V."/>
            <person name="Spatafora J.W."/>
            <person name="Aimea M.C."/>
        </authorList>
    </citation>
    <scope>NUCLEOTIDE SEQUENCE [LARGE SCALE GENOMIC DNA]</scope>
    <source>
        <strain evidence="1 2">UBC 951</strain>
    </source>
</reference>